<evidence type="ECO:0000313" key="3">
    <source>
        <dbReference type="EMBL" id="GAA0929998.1"/>
    </source>
</evidence>
<dbReference type="CDD" id="cd00531">
    <property type="entry name" value="NTF2_like"/>
    <property type="match status" value="1"/>
</dbReference>
<proteinExistence type="predicted"/>
<evidence type="ECO:0000259" key="2">
    <source>
        <dbReference type="Pfam" id="PF13577"/>
    </source>
</evidence>
<dbReference type="Pfam" id="PF13577">
    <property type="entry name" value="SnoaL_4"/>
    <property type="match status" value="3"/>
</dbReference>
<organism evidence="3 4">
    <name type="scientific">Pseudonocardia zijingensis</name>
    <dbReference type="NCBI Taxonomy" id="153376"/>
    <lineage>
        <taxon>Bacteria</taxon>
        <taxon>Bacillati</taxon>
        <taxon>Actinomycetota</taxon>
        <taxon>Actinomycetes</taxon>
        <taxon>Pseudonocardiales</taxon>
        <taxon>Pseudonocardiaceae</taxon>
        <taxon>Pseudonocardia</taxon>
    </lineage>
</organism>
<gene>
    <name evidence="3" type="ORF">GCM10009559_17080</name>
</gene>
<dbReference type="InterPro" id="IPR037401">
    <property type="entry name" value="SnoaL-like"/>
</dbReference>
<dbReference type="EMBL" id="BAAAHP010000048">
    <property type="protein sequence ID" value="GAA0929998.1"/>
    <property type="molecule type" value="Genomic_DNA"/>
</dbReference>
<name>A0ABP4A2D1_9PSEU</name>
<evidence type="ECO:0000313" key="4">
    <source>
        <dbReference type="Proteomes" id="UP001499967"/>
    </source>
</evidence>
<dbReference type="Gene3D" id="3.10.450.50">
    <property type="match status" value="3"/>
</dbReference>
<protein>
    <recommendedName>
        <fullName evidence="2">SnoaL-like domain-containing protein</fullName>
    </recommendedName>
</protein>
<dbReference type="SUPFAM" id="SSF54427">
    <property type="entry name" value="NTF2-like"/>
    <property type="match status" value="3"/>
</dbReference>
<sequence length="651" mass="71909">MTGRAEALHELARDVERVESVREVKDVQRAYAHLAQFGLWDAVAALFAEDATVRWGEHTVTGRAAIARWLAERGVAAGRPGALYTEVVEQPLVHLSVDGRTAACRWNGMRFLGDGAGEARIDAGIHENTYVREDGRWRIATLHFHPMYEGDYATGWTNAGGAELPIVTPHFTLEEVGIPIPPPAGPAPRTGATASELARRIDRLIDEDAVRNLQNAYGYYVDRRMWTDVVDLFGSDPVVRIDGVGEYRGADGVRRAMERMGPEGITHGQLNERPVFDLIVDVGPDGREALARGIEIGMLGDTHRRAGAWEFSVFRNRFVKYGSLWTLQEVHVTPLLAADYAEGWGKGGTFARAEREAPDFLEVAGRAGRSAAAGGGEPPDLADLRRRLARSHAYDGVENVSAAYGYYLDDFQWPEMAGLFAEHGNKQSPFAGYYVGIDRIMHAATAFWGGPRAADSLRARISFHWRTQPVVLVSHDGRSATLRTRLFQPRTATTVIPGFTGIAGGMYPNDQAVLEDGSWKLWSLTIDEHYFDSPDWHGGWACAEDRPEGAPNPPPSKLLDVYPPDITLTELGEREEGFRGGTGRTLVWPEVLPMWFHYRNPVSGRVPQRYWPDCVPSELRPDTRMTAHGYQMPPDGPSADGLELPALDLPG</sequence>
<reference evidence="4" key="1">
    <citation type="journal article" date="2019" name="Int. J. Syst. Evol. Microbiol.">
        <title>The Global Catalogue of Microorganisms (GCM) 10K type strain sequencing project: providing services to taxonomists for standard genome sequencing and annotation.</title>
        <authorList>
            <consortium name="The Broad Institute Genomics Platform"/>
            <consortium name="The Broad Institute Genome Sequencing Center for Infectious Disease"/>
            <person name="Wu L."/>
            <person name="Ma J."/>
        </authorList>
    </citation>
    <scope>NUCLEOTIDE SEQUENCE [LARGE SCALE GENOMIC DNA]</scope>
    <source>
        <strain evidence="4">JCM 11117</strain>
    </source>
</reference>
<feature type="domain" description="SnoaL-like" evidence="2">
    <location>
        <begin position="390"/>
        <end position="524"/>
    </location>
</feature>
<keyword evidence="4" id="KW-1185">Reference proteome</keyword>
<evidence type="ECO:0000256" key="1">
    <source>
        <dbReference type="SAM" id="MobiDB-lite"/>
    </source>
</evidence>
<dbReference type="Proteomes" id="UP001499967">
    <property type="component" value="Unassembled WGS sequence"/>
</dbReference>
<feature type="domain" description="SnoaL-like" evidence="2">
    <location>
        <begin position="203"/>
        <end position="329"/>
    </location>
</feature>
<dbReference type="InterPro" id="IPR032710">
    <property type="entry name" value="NTF2-like_dom_sf"/>
</dbReference>
<feature type="region of interest" description="Disordered" evidence="1">
    <location>
        <begin position="624"/>
        <end position="651"/>
    </location>
</feature>
<comment type="caution">
    <text evidence="3">The sequence shown here is derived from an EMBL/GenBank/DDBJ whole genome shotgun (WGS) entry which is preliminary data.</text>
</comment>
<accession>A0ABP4A2D1</accession>
<feature type="domain" description="SnoaL-like" evidence="2">
    <location>
        <begin position="16"/>
        <end position="142"/>
    </location>
</feature>
<dbReference type="RefSeq" id="WP_343940719.1">
    <property type="nucleotide sequence ID" value="NZ_BAAAHP010000048.1"/>
</dbReference>